<dbReference type="AlphaFoldDB" id="A0AAU9KGH7"/>
<organism evidence="1 2">
    <name type="scientific">Blepharisma stoltei</name>
    <dbReference type="NCBI Taxonomy" id="1481888"/>
    <lineage>
        <taxon>Eukaryota</taxon>
        <taxon>Sar</taxon>
        <taxon>Alveolata</taxon>
        <taxon>Ciliophora</taxon>
        <taxon>Postciliodesmatophora</taxon>
        <taxon>Heterotrichea</taxon>
        <taxon>Heterotrichida</taxon>
        <taxon>Blepharismidae</taxon>
        <taxon>Blepharisma</taxon>
    </lineage>
</organism>
<comment type="caution">
    <text evidence="1">The sequence shown here is derived from an EMBL/GenBank/DDBJ whole genome shotgun (WGS) entry which is preliminary data.</text>
</comment>
<name>A0AAU9KGH7_9CILI</name>
<reference evidence="1" key="1">
    <citation type="submission" date="2021-09" db="EMBL/GenBank/DDBJ databases">
        <authorList>
            <consortium name="AG Swart"/>
            <person name="Singh M."/>
            <person name="Singh A."/>
            <person name="Seah K."/>
            <person name="Emmerich C."/>
        </authorList>
    </citation>
    <scope>NUCLEOTIDE SEQUENCE</scope>
    <source>
        <strain evidence="1">ATCC30299</strain>
    </source>
</reference>
<dbReference type="Proteomes" id="UP001162131">
    <property type="component" value="Unassembled WGS sequence"/>
</dbReference>
<evidence type="ECO:0000313" key="2">
    <source>
        <dbReference type="Proteomes" id="UP001162131"/>
    </source>
</evidence>
<dbReference type="EMBL" id="CAJZBQ010000060">
    <property type="protein sequence ID" value="CAG9334818.1"/>
    <property type="molecule type" value="Genomic_DNA"/>
</dbReference>
<evidence type="ECO:0000313" key="1">
    <source>
        <dbReference type="EMBL" id="CAG9334818.1"/>
    </source>
</evidence>
<keyword evidence="2" id="KW-1185">Reference proteome</keyword>
<gene>
    <name evidence="1" type="ORF">BSTOLATCC_MIC62403</name>
</gene>
<sequence length="130" mass="14624">MGACACIDKGTVFEKPTIKEYRGKMVIEYLYGLSNHKTANKYDDTSEEWSTKETKGWLISEGYNVPPGLIAGDIFIIDDGSHFEIIELLNNEKKAITHCLVCDIDVPGSELKNHSNSTDHFTRNLNNLSR</sequence>
<protein>
    <submittedName>
        <fullName evidence="1">Uncharacterized protein</fullName>
    </submittedName>
</protein>
<accession>A0AAU9KGH7</accession>
<proteinExistence type="predicted"/>